<gene>
    <name evidence="2" type="ORF">SAMN02927914_03579</name>
</gene>
<proteinExistence type="predicted"/>
<evidence type="ECO:0000313" key="2">
    <source>
        <dbReference type="EMBL" id="SDA84454.1"/>
    </source>
</evidence>
<dbReference type="PANTHER" id="PTHR42977:SF1">
    <property type="entry name" value="BLR6576 PROTEIN"/>
    <property type="match status" value="1"/>
</dbReference>
<dbReference type="Proteomes" id="UP000198588">
    <property type="component" value="Unassembled WGS sequence"/>
</dbReference>
<name>A0A1G5YPW7_9HYPH</name>
<dbReference type="InterPro" id="IPR000073">
    <property type="entry name" value="AB_hydrolase_1"/>
</dbReference>
<dbReference type="STRING" id="1165689.SAMN02927914_03579"/>
<dbReference type="AlphaFoldDB" id="A0A1G5YPW7"/>
<dbReference type="InterPro" id="IPR000639">
    <property type="entry name" value="Epox_hydrolase-like"/>
</dbReference>
<dbReference type="PANTHER" id="PTHR42977">
    <property type="entry name" value="HYDROLASE-RELATED"/>
    <property type="match status" value="1"/>
</dbReference>
<dbReference type="PRINTS" id="PR00412">
    <property type="entry name" value="EPOXHYDRLASE"/>
</dbReference>
<dbReference type="Gene3D" id="3.40.50.1820">
    <property type="entry name" value="alpha/beta hydrolase"/>
    <property type="match status" value="1"/>
</dbReference>
<dbReference type="InterPro" id="IPR029058">
    <property type="entry name" value="AB_hydrolase_fold"/>
</dbReference>
<evidence type="ECO:0000313" key="3">
    <source>
        <dbReference type="Proteomes" id="UP000198588"/>
    </source>
</evidence>
<protein>
    <submittedName>
        <fullName evidence="2">Pimeloyl-ACP methyl ester carboxylesterase</fullName>
    </submittedName>
</protein>
<dbReference type="EMBL" id="FMXM01000010">
    <property type="protein sequence ID" value="SDA84454.1"/>
    <property type="molecule type" value="Genomic_DNA"/>
</dbReference>
<dbReference type="InterPro" id="IPR051340">
    <property type="entry name" value="Haloalkane_dehalogenase"/>
</dbReference>
<reference evidence="2 3" key="1">
    <citation type="submission" date="2016-10" db="EMBL/GenBank/DDBJ databases">
        <authorList>
            <person name="de Groot N.N."/>
        </authorList>
    </citation>
    <scope>NUCLEOTIDE SEQUENCE [LARGE SCALE GENOMIC DNA]</scope>
    <source>
        <strain evidence="2 3">CGMCC 1.12097</strain>
    </source>
</reference>
<sequence>MFQTSSLPGSSALSRSWRGGLIGALLAAVASIPSVFAGQAANVETLSKTVKVDGLDIFYREAGPKDAPVVLLLHGFPSSSHMYRNLIPRLAAHYRVIAPDYPGFGYSSAPTLDHFAYTFGAVTDIVDHFTQTVGAKNYVLFMQDYGGPVGFRLAVKHPERLRGLIIQNAVANVEGWNPDVVKQLSPFWVERNAETEKPIRDILTPDATKFEYTHGTTRPDKLSPDAWTVDQAGLDRPGNVDIQLQYFHDYQTNVALYPEWGKFLKSAQPPLLIVWGRNDPYFTLKGVDYLKGLVPGAEVHLYDAGHFALETYGDEIAATSLEFLSRLPKIN</sequence>
<feature type="domain" description="AB hydrolase-1" evidence="1">
    <location>
        <begin position="68"/>
        <end position="310"/>
    </location>
</feature>
<dbReference type="Pfam" id="PF00561">
    <property type="entry name" value="Abhydrolase_1"/>
    <property type="match status" value="1"/>
</dbReference>
<dbReference type="OrthoDB" id="9799612at2"/>
<dbReference type="PRINTS" id="PR00111">
    <property type="entry name" value="ABHYDROLASE"/>
</dbReference>
<accession>A0A1G5YPW7</accession>
<evidence type="ECO:0000259" key="1">
    <source>
        <dbReference type="Pfam" id="PF00561"/>
    </source>
</evidence>
<organism evidence="2 3">
    <name type="scientific">Mesorhizobium qingshengii</name>
    <dbReference type="NCBI Taxonomy" id="1165689"/>
    <lineage>
        <taxon>Bacteria</taxon>
        <taxon>Pseudomonadati</taxon>
        <taxon>Pseudomonadota</taxon>
        <taxon>Alphaproteobacteria</taxon>
        <taxon>Hyphomicrobiales</taxon>
        <taxon>Phyllobacteriaceae</taxon>
        <taxon>Mesorhizobium</taxon>
    </lineage>
</organism>
<dbReference type="SUPFAM" id="SSF53474">
    <property type="entry name" value="alpha/beta-Hydrolases"/>
    <property type="match status" value="1"/>
</dbReference>
<dbReference type="GO" id="GO:0004301">
    <property type="term" value="F:epoxide hydrolase activity"/>
    <property type="evidence" value="ECO:0007669"/>
    <property type="project" value="TreeGrafter"/>
</dbReference>